<protein>
    <submittedName>
        <fullName evidence="2">Uncharacterized protein</fullName>
    </submittedName>
</protein>
<dbReference type="AlphaFoldDB" id="A0A834MTV0"/>
<organism evidence="2 3">
    <name type="scientific">Vespula vulgaris</name>
    <name type="common">Yellow jacket</name>
    <name type="synonym">Wasp</name>
    <dbReference type="NCBI Taxonomy" id="7454"/>
    <lineage>
        <taxon>Eukaryota</taxon>
        <taxon>Metazoa</taxon>
        <taxon>Ecdysozoa</taxon>
        <taxon>Arthropoda</taxon>
        <taxon>Hexapoda</taxon>
        <taxon>Insecta</taxon>
        <taxon>Pterygota</taxon>
        <taxon>Neoptera</taxon>
        <taxon>Endopterygota</taxon>
        <taxon>Hymenoptera</taxon>
        <taxon>Apocrita</taxon>
        <taxon>Aculeata</taxon>
        <taxon>Vespoidea</taxon>
        <taxon>Vespidae</taxon>
        <taxon>Vespinae</taxon>
        <taxon>Vespula</taxon>
    </lineage>
</organism>
<evidence type="ECO:0000313" key="2">
    <source>
        <dbReference type="EMBL" id="KAF7385142.1"/>
    </source>
</evidence>
<gene>
    <name evidence="2" type="ORF">HZH66_012228</name>
</gene>
<accession>A0A834MTV0</accession>
<evidence type="ECO:0000256" key="1">
    <source>
        <dbReference type="SAM" id="MobiDB-lite"/>
    </source>
</evidence>
<dbReference type="EMBL" id="JACSEA010000015">
    <property type="protein sequence ID" value="KAF7385142.1"/>
    <property type="molecule type" value="Genomic_DNA"/>
</dbReference>
<sequence>MLVLVLSNAKYHTFFGCLVVRFGLDVGITGWFEGSSLIYSRTKKWILWMCGAVQCSAVQYARLVQNVDYDDVNDDDEDDDDDDNDKMDEKAEEECTEEEEEESMLDKS</sequence>
<reference evidence="2" key="1">
    <citation type="journal article" date="2020" name="G3 (Bethesda)">
        <title>High-Quality Assemblies for Three Invasive Social Wasps from the &lt;i&gt;Vespula&lt;/i&gt; Genus.</title>
        <authorList>
            <person name="Harrop T.W.R."/>
            <person name="Guhlin J."/>
            <person name="McLaughlin G.M."/>
            <person name="Permina E."/>
            <person name="Stockwell P."/>
            <person name="Gilligan J."/>
            <person name="Le Lec M.F."/>
            <person name="Gruber M.A.M."/>
            <person name="Quinn O."/>
            <person name="Lovegrove M."/>
            <person name="Duncan E.J."/>
            <person name="Remnant E.J."/>
            <person name="Van Eeckhoven J."/>
            <person name="Graham B."/>
            <person name="Knapp R.A."/>
            <person name="Langford K.W."/>
            <person name="Kronenberg Z."/>
            <person name="Press M.O."/>
            <person name="Eacker S.M."/>
            <person name="Wilson-Rankin E.E."/>
            <person name="Purcell J."/>
            <person name="Lester P.J."/>
            <person name="Dearden P.K."/>
        </authorList>
    </citation>
    <scope>NUCLEOTIDE SEQUENCE</scope>
    <source>
        <strain evidence="2">Marl-1</strain>
    </source>
</reference>
<evidence type="ECO:0000313" key="3">
    <source>
        <dbReference type="Proteomes" id="UP000614350"/>
    </source>
</evidence>
<dbReference type="Proteomes" id="UP000614350">
    <property type="component" value="Unassembled WGS sequence"/>
</dbReference>
<comment type="caution">
    <text evidence="2">The sequence shown here is derived from an EMBL/GenBank/DDBJ whole genome shotgun (WGS) entry which is preliminary data.</text>
</comment>
<keyword evidence="3" id="KW-1185">Reference proteome</keyword>
<proteinExistence type="predicted"/>
<name>A0A834MTV0_VESVU</name>
<feature type="region of interest" description="Disordered" evidence="1">
    <location>
        <begin position="69"/>
        <end position="108"/>
    </location>
</feature>